<proteinExistence type="predicted"/>
<comment type="caution">
    <text evidence="2">The sequence shown here is derived from an EMBL/GenBank/DDBJ whole genome shotgun (WGS) entry which is preliminary data.</text>
</comment>
<evidence type="ECO:0000313" key="3">
    <source>
        <dbReference type="Proteomes" id="UP001558613"/>
    </source>
</evidence>
<dbReference type="Proteomes" id="UP001558613">
    <property type="component" value="Unassembled WGS sequence"/>
</dbReference>
<accession>A0ABR3MT80</accession>
<feature type="chain" id="PRO_5045909745" description="Secreted protein" evidence="1">
    <location>
        <begin position="26"/>
        <end position="116"/>
    </location>
</feature>
<name>A0ABR3MT80_9TELE</name>
<evidence type="ECO:0000313" key="2">
    <source>
        <dbReference type="EMBL" id="KAL1267824.1"/>
    </source>
</evidence>
<evidence type="ECO:0000256" key="1">
    <source>
        <dbReference type="SAM" id="SignalP"/>
    </source>
</evidence>
<organism evidence="2 3">
    <name type="scientific">Cirrhinus molitorella</name>
    <name type="common">mud carp</name>
    <dbReference type="NCBI Taxonomy" id="172907"/>
    <lineage>
        <taxon>Eukaryota</taxon>
        <taxon>Metazoa</taxon>
        <taxon>Chordata</taxon>
        <taxon>Craniata</taxon>
        <taxon>Vertebrata</taxon>
        <taxon>Euteleostomi</taxon>
        <taxon>Actinopterygii</taxon>
        <taxon>Neopterygii</taxon>
        <taxon>Teleostei</taxon>
        <taxon>Ostariophysi</taxon>
        <taxon>Cypriniformes</taxon>
        <taxon>Cyprinidae</taxon>
        <taxon>Labeoninae</taxon>
        <taxon>Labeonini</taxon>
        <taxon>Cirrhinus</taxon>
    </lineage>
</organism>
<reference evidence="2 3" key="1">
    <citation type="submission" date="2023-09" db="EMBL/GenBank/DDBJ databases">
        <authorList>
            <person name="Wang M."/>
        </authorList>
    </citation>
    <scope>NUCLEOTIDE SEQUENCE [LARGE SCALE GENOMIC DNA]</scope>
    <source>
        <strain evidence="2">GT-2023</strain>
        <tissue evidence="2">Liver</tissue>
    </source>
</reference>
<evidence type="ECO:0008006" key="4">
    <source>
        <dbReference type="Google" id="ProtNLM"/>
    </source>
</evidence>
<keyword evidence="3" id="KW-1185">Reference proteome</keyword>
<keyword evidence="1" id="KW-0732">Signal</keyword>
<feature type="signal peptide" evidence="1">
    <location>
        <begin position="1"/>
        <end position="25"/>
    </location>
</feature>
<gene>
    <name evidence="2" type="ORF">QQF64_033187</name>
</gene>
<protein>
    <recommendedName>
        <fullName evidence="4">Secreted protein</fullName>
    </recommendedName>
</protein>
<sequence>MSQSRWVIQIILLPFVHLRAALLDASEIINPIYRIWSRTELIDNKPRPLSSLGFLSLARQRAQQLALVIHGIQEKGYLEFIAQKRQRQCGNRWTVHVTEFASHSQAEDLRVRGDCN</sequence>
<dbReference type="EMBL" id="JAYMGO010000009">
    <property type="protein sequence ID" value="KAL1267824.1"/>
    <property type="molecule type" value="Genomic_DNA"/>
</dbReference>